<dbReference type="GO" id="GO:0000976">
    <property type="term" value="F:transcription cis-regulatory region binding"/>
    <property type="evidence" value="ECO:0007669"/>
    <property type="project" value="TreeGrafter"/>
</dbReference>
<dbReference type="SMART" id="SM00862">
    <property type="entry name" value="Trans_reg_C"/>
    <property type="match status" value="1"/>
</dbReference>
<keyword evidence="5" id="KW-0804">Transcription</keyword>
<evidence type="ECO:0000256" key="4">
    <source>
        <dbReference type="ARBA" id="ARBA00023125"/>
    </source>
</evidence>
<dbReference type="InterPro" id="IPR039420">
    <property type="entry name" value="WalR-like"/>
</dbReference>
<dbReference type="InterPro" id="IPR036388">
    <property type="entry name" value="WH-like_DNA-bd_sf"/>
</dbReference>
<dbReference type="GO" id="GO:0006355">
    <property type="term" value="P:regulation of DNA-templated transcription"/>
    <property type="evidence" value="ECO:0007669"/>
    <property type="project" value="InterPro"/>
</dbReference>
<dbReference type="GO" id="GO:0005829">
    <property type="term" value="C:cytosol"/>
    <property type="evidence" value="ECO:0007669"/>
    <property type="project" value="TreeGrafter"/>
</dbReference>
<dbReference type="CDD" id="cd00383">
    <property type="entry name" value="trans_reg_C"/>
    <property type="match status" value="1"/>
</dbReference>
<keyword evidence="2" id="KW-0902">Two-component regulatory system</keyword>
<dbReference type="Gene3D" id="1.10.10.10">
    <property type="entry name" value="Winged helix-like DNA-binding domain superfamily/Winged helix DNA-binding domain"/>
    <property type="match status" value="1"/>
</dbReference>
<evidence type="ECO:0000256" key="2">
    <source>
        <dbReference type="ARBA" id="ARBA00023012"/>
    </source>
</evidence>
<accession>A0A6J6BTB7</accession>
<dbReference type="SUPFAM" id="SSF46894">
    <property type="entry name" value="C-terminal effector domain of the bipartite response regulators"/>
    <property type="match status" value="1"/>
</dbReference>
<dbReference type="Pfam" id="PF00072">
    <property type="entry name" value="Response_reg"/>
    <property type="match status" value="1"/>
</dbReference>
<dbReference type="PANTHER" id="PTHR48111:SF21">
    <property type="entry name" value="DNA-BINDING DUAL MASTER TRANSCRIPTIONAL REGULATOR RPAA"/>
    <property type="match status" value="1"/>
</dbReference>
<dbReference type="InterPro" id="IPR001867">
    <property type="entry name" value="OmpR/PhoB-type_DNA-bd"/>
</dbReference>
<evidence type="ECO:0000313" key="8">
    <source>
        <dbReference type="EMBL" id="CAB4542252.1"/>
    </source>
</evidence>
<dbReference type="GO" id="GO:0032993">
    <property type="term" value="C:protein-DNA complex"/>
    <property type="evidence" value="ECO:0007669"/>
    <property type="project" value="TreeGrafter"/>
</dbReference>
<keyword evidence="1" id="KW-0597">Phosphoprotein</keyword>
<dbReference type="PROSITE" id="PS51755">
    <property type="entry name" value="OMPR_PHOB"/>
    <property type="match status" value="1"/>
</dbReference>
<dbReference type="InterPro" id="IPR011006">
    <property type="entry name" value="CheY-like_superfamily"/>
</dbReference>
<dbReference type="PANTHER" id="PTHR48111">
    <property type="entry name" value="REGULATOR OF RPOS"/>
    <property type="match status" value="1"/>
</dbReference>
<dbReference type="Gene3D" id="3.40.50.2300">
    <property type="match status" value="1"/>
</dbReference>
<feature type="domain" description="OmpR/PhoB-type" evidence="7">
    <location>
        <begin position="132"/>
        <end position="230"/>
    </location>
</feature>
<reference evidence="8" key="1">
    <citation type="submission" date="2020-05" db="EMBL/GenBank/DDBJ databases">
        <authorList>
            <person name="Chiriac C."/>
            <person name="Salcher M."/>
            <person name="Ghai R."/>
            <person name="Kavagutti S V."/>
        </authorList>
    </citation>
    <scope>NUCLEOTIDE SEQUENCE</scope>
</reference>
<dbReference type="SMART" id="SM00448">
    <property type="entry name" value="REC"/>
    <property type="match status" value="1"/>
</dbReference>
<dbReference type="SUPFAM" id="SSF52172">
    <property type="entry name" value="CheY-like"/>
    <property type="match status" value="1"/>
</dbReference>
<keyword evidence="4" id="KW-0238">DNA-binding</keyword>
<evidence type="ECO:0000256" key="5">
    <source>
        <dbReference type="ARBA" id="ARBA00023163"/>
    </source>
</evidence>
<dbReference type="EMBL" id="CAEZST010000004">
    <property type="protein sequence ID" value="CAB4542252.1"/>
    <property type="molecule type" value="Genomic_DNA"/>
</dbReference>
<evidence type="ECO:0000259" key="7">
    <source>
        <dbReference type="PROSITE" id="PS51755"/>
    </source>
</evidence>
<dbReference type="PROSITE" id="PS50110">
    <property type="entry name" value="RESPONSE_REGULATORY"/>
    <property type="match status" value="1"/>
</dbReference>
<keyword evidence="3" id="KW-0805">Transcription regulation</keyword>
<sequence length="235" mass="26729">MMTDDRPNALLIEDDSEDRLSIRMQLELMGLVVYDAATQQEAQELFPLRDYSIVLIHLGHSQLESMQLCRSIRAQSTVPIIMLTHRDEVIDEEMVLNAGADDYVTKPIVERILTSRVTQQMKRGETQRSPRANILTWGPLEMDLSQHSFKVGGKHVMLTNAEYQFLQLLLANPDRIFSREQILQTIGSFRGYKSDHLVDSHASRLRKKIREAGGPNVISVVRSVGFRLAAPTDEE</sequence>
<evidence type="ECO:0000256" key="3">
    <source>
        <dbReference type="ARBA" id="ARBA00023015"/>
    </source>
</evidence>
<evidence type="ECO:0000256" key="1">
    <source>
        <dbReference type="ARBA" id="ARBA00022553"/>
    </source>
</evidence>
<dbReference type="AlphaFoldDB" id="A0A6J6BTB7"/>
<dbReference type="GO" id="GO:0000156">
    <property type="term" value="F:phosphorelay response regulator activity"/>
    <property type="evidence" value="ECO:0007669"/>
    <property type="project" value="TreeGrafter"/>
</dbReference>
<dbReference type="Pfam" id="PF00486">
    <property type="entry name" value="Trans_reg_C"/>
    <property type="match status" value="1"/>
</dbReference>
<evidence type="ECO:0000259" key="6">
    <source>
        <dbReference type="PROSITE" id="PS50110"/>
    </source>
</evidence>
<dbReference type="InterPro" id="IPR001789">
    <property type="entry name" value="Sig_transdc_resp-reg_receiver"/>
</dbReference>
<proteinExistence type="predicted"/>
<feature type="domain" description="Response regulatory" evidence="6">
    <location>
        <begin position="8"/>
        <end position="121"/>
    </location>
</feature>
<protein>
    <submittedName>
        <fullName evidence="8">Unannotated protein</fullName>
    </submittedName>
</protein>
<gene>
    <name evidence="8" type="ORF">UFOPK1503_00336</name>
</gene>
<organism evidence="8">
    <name type="scientific">freshwater metagenome</name>
    <dbReference type="NCBI Taxonomy" id="449393"/>
    <lineage>
        <taxon>unclassified sequences</taxon>
        <taxon>metagenomes</taxon>
        <taxon>ecological metagenomes</taxon>
    </lineage>
</organism>
<dbReference type="InterPro" id="IPR016032">
    <property type="entry name" value="Sig_transdc_resp-reg_C-effctor"/>
</dbReference>
<name>A0A6J6BTB7_9ZZZZ</name>